<organism evidence="1 2">
    <name type="scientific">Stephania yunnanensis</name>
    <dbReference type="NCBI Taxonomy" id="152371"/>
    <lineage>
        <taxon>Eukaryota</taxon>
        <taxon>Viridiplantae</taxon>
        <taxon>Streptophyta</taxon>
        <taxon>Embryophyta</taxon>
        <taxon>Tracheophyta</taxon>
        <taxon>Spermatophyta</taxon>
        <taxon>Magnoliopsida</taxon>
        <taxon>Ranunculales</taxon>
        <taxon>Menispermaceae</taxon>
        <taxon>Menispermoideae</taxon>
        <taxon>Cissampelideae</taxon>
        <taxon>Stephania</taxon>
    </lineage>
</organism>
<reference evidence="1 2" key="1">
    <citation type="submission" date="2024-01" db="EMBL/GenBank/DDBJ databases">
        <title>Genome assemblies of Stephania.</title>
        <authorList>
            <person name="Yang L."/>
        </authorList>
    </citation>
    <scope>NUCLEOTIDE SEQUENCE [LARGE SCALE GENOMIC DNA]</scope>
    <source>
        <strain evidence="1">YNDBR</strain>
        <tissue evidence="1">Leaf</tissue>
    </source>
</reference>
<proteinExistence type="predicted"/>
<evidence type="ECO:0000313" key="2">
    <source>
        <dbReference type="Proteomes" id="UP001420932"/>
    </source>
</evidence>
<evidence type="ECO:0000313" key="1">
    <source>
        <dbReference type="EMBL" id="KAK9093355.1"/>
    </source>
</evidence>
<protein>
    <submittedName>
        <fullName evidence="1">Uncharacterized protein</fullName>
    </submittedName>
</protein>
<comment type="caution">
    <text evidence="1">The sequence shown here is derived from an EMBL/GenBank/DDBJ whole genome shotgun (WGS) entry which is preliminary data.</text>
</comment>
<accession>A0AAP0EH15</accession>
<sequence>MAGIQTSPAVAEVTAPPLLRQPWTELFKALQKPPFVTIFIPSHFEHINYVYQRHVRVTMETIVEEDQDMVEEGMESTSFYPSVLSPASPSFSSSSLTALSTSCCLQIQSTIMVPTPSRVQY</sequence>
<dbReference type="Proteomes" id="UP001420932">
    <property type="component" value="Unassembled WGS sequence"/>
</dbReference>
<dbReference type="EMBL" id="JBBNAF010000012">
    <property type="protein sequence ID" value="KAK9093355.1"/>
    <property type="molecule type" value="Genomic_DNA"/>
</dbReference>
<gene>
    <name evidence="1" type="ORF">Syun_028266</name>
</gene>
<dbReference type="AlphaFoldDB" id="A0AAP0EH15"/>
<keyword evidence="2" id="KW-1185">Reference proteome</keyword>
<name>A0AAP0EH15_9MAGN</name>